<dbReference type="NCBIfam" id="NF002300">
    <property type="entry name" value="PRK01222.1-7"/>
    <property type="match status" value="1"/>
</dbReference>
<name>A0A3A1R0C7_9BACI</name>
<accession>A0A3A1R0C7</accession>
<dbReference type="RefSeq" id="WP_119546461.1">
    <property type="nucleotide sequence ID" value="NZ_QXIR01000009.1"/>
</dbReference>
<evidence type="ECO:0000256" key="5">
    <source>
        <dbReference type="ARBA" id="ARBA00022272"/>
    </source>
</evidence>
<evidence type="ECO:0000256" key="1">
    <source>
        <dbReference type="ARBA" id="ARBA00001164"/>
    </source>
</evidence>
<feature type="domain" description="N-(5'phosphoribosyl) anthranilate isomerase (PRAI)" evidence="11">
    <location>
        <begin position="7"/>
        <end position="198"/>
    </location>
</feature>
<gene>
    <name evidence="10" type="primary">trpF</name>
    <name evidence="12" type="ORF">D3H55_08400</name>
</gene>
<dbReference type="InterPro" id="IPR011060">
    <property type="entry name" value="RibuloseP-bd_barrel"/>
</dbReference>
<evidence type="ECO:0000256" key="4">
    <source>
        <dbReference type="ARBA" id="ARBA00012572"/>
    </source>
</evidence>
<evidence type="ECO:0000256" key="10">
    <source>
        <dbReference type="HAMAP-Rule" id="MF_00135"/>
    </source>
</evidence>
<evidence type="ECO:0000256" key="2">
    <source>
        <dbReference type="ARBA" id="ARBA00004664"/>
    </source>
</evidence>
<keyword evidence="8 10" id="KW-0057">Aromatic amino acid biosynthesis</keyword>
<dbReference type="EC" id="5.3.1.24" evidence="4 10"/>
<evidence type="ECO:0000256" key="9">
    <source>
        <dbReference type="ARBA" id="ARBA00023235"/>
    </source>
</evidence>
<dbReference type="InterPro" id="IPR013785">
    <property type="entry name" value="Aldolase_TIM"/>
</dbReference>
<dbReference type="InterPro" id="IPR044643">
    <property type="entry name" value="TrpF_fam"/>
</dbReference>
<dbReference type="HAMAP" id="MF_00135">
    <property type="entry name" value="PRAI"/>
    <property type="match status" value="1"/>
</dbReference>
<dbReference type="InterPro" id="IPR001240">
    <property type="entry name" value="PRAI_dom"/>
</dbReference>
<dbReference type="GO" id="GO:0004640">
    <property type="term" value="F:phosphoribosylanthranilate isomerase activity"/>
    <property type="evidence" value="ECO:0007669"/>
    <property type="project" value="UniProtKB-UniRule"/>
</dbReference>
<dbReference type="AlphaFoldDB" id="A0A3A1R0C7"/>
<evidence type="ECO:0000256" key="8">
    <source>
        <dbReference type="ARBA" id="ARBA00023141"/>
    </source>
</evidence>
<evidence type="ECO:0000259" key="11">
    <source>
        <dbReference type="Pfam" id="PF00697"/>
    </source>
</evidence>
<evidence type="ECO:0000256" key="7">
    <source>
        <dbReference type="ARBA" id="ARBA00022822"/>
    </source>
</evidence>
<dbReference type="OrthoDB" id="9786954at2"/>
<comment type="catalytic activity">
    <reaction evidence="1 10">
        <text>N-(5-phospho-beta-D-ribosyl)anthranilate = 1-(2-carboxyphenylamino)-1-deoxy-D-ribulose 5-phosphate</text>
        <dbReference type="Rhea" id="RHEA:21540"/>
        <dbReference type="ChEBI" id="CHEBI:18277"/>
        <dbReference type="ChEBI" id="CHEBI:58613"/>
        <dbReference type="EC" id="5.3.1.24"/>
    </reaction>
</comment>
<protein>
    <recommendedName>
        <fullName evidence="5 10">N-(5'-phosphoribosyl)anthranilate isomerase</fullName>
        <shortName evidence="10">PRAI</shortName>
        <ecNumber evidence="4 10">5.3.1.24</ecNumber>
    </recommendedName>
</protein>
<comment type="pathway">
    <text evidence="2 10">Amino-acid biosynthesis; L-tryptophan biosynthesis; L-tryptophan from chorismate: step 3/5.</text>
</comment>
<sequence length="206" mass="22577">MLCLVKVKVCGIRTVEHARAAVEAGSDAIGFIFADSRRKVSIASAREISDSIPSSVKKIGVFVNECRTEIEKIAAQVQLDYVQLHGDETADFMNSLTVPSYKALSIQGKEDLNGCGEFPGRFILFDSGHGEARGGNGTTFDWSYLKEVSLNKQLILAGGLHAENVRHAIMDVNPYMVDVSSGVEVNGMKDVQKIKEFIRIVKTIRK</sequence>
<evidence type="ECO:0000256" key="6">
    <source>
        <dbReference type="ARBA" id="ARBA00022605"/>
    </source>
</evidence>
<evidence type="ECO:0000256" key="3">
    <source>
        <dbReference type="ARBA" id="ARBA00007571"/>
    </source>
</evidence>
<dbReference type="CDD" id="cd00405">
    <property type="entry name" value="PRAI"/>
    <property type="match status" value="1"/>
</dbReference>
<keyword evidence="9 10" id="KW-0413">Isomerase</keyword>
<dbReference type="Proteomes" id="UP000265801">
    <property type="component" value="Unassembled WGS sequence"/>
</dbReference>
<dbReference type="SUPFAM" id="SSF51366">
    <property type="entry name" value="Ribulose-phoshate binding barrel"/>
    <property type="match status" value="1"/>
</dbReference>
<dbReference type="GO" id="GO:0000162">
    <property type="term" value="P:L-tryptophan biosynthetic process"/>
    <property type="evidence" value="ECO:0007669"/>
    <property type="project" value="UniProtKB-UniRule"/>
</dbReference>
<comment type="caution">
    <text evidence="12">The sequence shown here is derived from an EMBL/GenBank/DDBJ whole genome shotgun (WGS) entry which is preliminary data.</text>
</comment>
<reference evidence="12 13" key="1">
    <citation type="submission" date="2018-09" db="EMBL/GenBank/DDBJ databases">
        <title>Bacillus saliacetes sp. nov., isolated from Thai shrimp paste (Ka-pi).</title>
        <authorList>
            <person name="Daroonpunt R."/>
            <person name="Tanasupawat S."/>
            <person name="Yiamsombut S."/>
        </authorList>
    </citation>
    <scope>NUCLEOTIDE SEQUENCE [LARGE SCALE GENOMIC DNA]</scope>
    <source>
        <strain evidence="12 13">SKP7-4</strain>
    </source>
</reference>
<keyword evidence="13" id="KW-1185">Reference proteome</keyword>
<proteinExistence type="inferred from homology"/>
<dbReference type="PANTHER" id="PTHR42894:SF1">
    <property type="entry name" value="N-(5'-PHOSPHORIBOSYL)ANTHRANILATE ISOMERASE"/>
    <property type="match status" value="1"/>
</dbReference>
<evidence type="ECO:0000313" key="12">
    <source>
        <dbReference type="EMBL" id="RIW35059.1"/>
    </source>
</evidence>
<dbReference type="Gene3D" id="3.20.20.70">
    <property type="entry name" value="Aldolase class I"/>
    <property type="match status" value="1"/>
</dbReference>
<organism evidence="12 13">
    <name type="scientific">Bacillus salacetis</name>
    <dbReference type="NCBI Taxonomy" id="2315464"/>
    <lineage>
        <taxon>Bacteria</taxon>
        <taxon>Bacillati</taxon>
        <taxon>Bacillota</taxon>
        <taxon>Bacilli</taxon>
        <taxon>Bacillales</taxon>
        <taxon>Bacillaceae</taxon>
        <taxon>Bacillus</taxon>
    </lineage>
</organism>
<dbReference type="PANTHER" id="PTHR42894">
    <property type="entry name" value="N-(5'-PHOSPHORIBOSYL)ANTHRANILATE ISOMERASE"/>
    <property type="match status" value="1"/>
</dbReference>
<evidence type="ECO:0000313" key="13">
    <source>
        <dbReference type="Proteomes" id="UP000265801"/>
    </source>
</evidence>
<dbReference type="FunFam" id="3.20.20.70:FF:000075">
    <property type="entry name" value="Tryptophan biosynthesis protein TRP1"/>
    <property type="match status" value="1"/>
</dbReference>
<dbReference type="Pfam" id="PF00697">
    <property type="entry name" value="PRAI"/>
    <property type="match status" value="1"/>
</dbReference>
<dbReference type="UniPathway" id="UPA00035">
    <property type="reaction ID" value="UER00042"/>
</dbReference>
<comment type="similarity">
    <text evidence="3 10">Belongs to the TrpF family.</text>
</comment>
<keyword evidence="7 10" id="KW-0822">Tryptophan biosynthesis</keyword>
<keyword evidence="6 10" id="KW-0028">Amino-acid biosynthesis</keyword>
<dbReference type="EMBL" id="QXIR01000009">
    <property type="protein sequence ID" value="RIW35059.1"/>
    <property type="molecule type" value="Genomic_DNA"/>
</dbReference>